<proteinExistence type="predicted"/>
<gene>
    <name evidence="2" type="ORF">Dbus_chrXg1054</name>
</gene>
<dbReference type="EMBL" id="CP012528">
    <property type="protein sequence ID" value="ALC49198.1"/>
    <property type="molecule type" value="Genomic_DNA"/>
</dbReference>
<dbReference type="STRING" id="30019.A0A0M5J3C9"/>
<reference evidence="2 3" key="1">
    <citation type="submission" date="2015-08" db="EMBL/GenBank/DDBJ databases">
        <title>Ancestral chromatin configuration constrains chromatin evolution on differentiating sex chromosomes in Drosophila.</title>
        <authorList>
            <person name="Zhou Q."/>
            <person name="Bachtrog D."/>
        </authorList>
    </citation>
    <scope>NUCLEOTIDE SEQUENCE [LARGE SCALE GENOMIC DNA]</scope>
    <source>
        <tissue evidence="2">Whole larvae</tissue>
    </source>
</reference>
<dbReference type="Proteomes" id="UP000494163">
    <property type="component" value="Chromosome X"/>
</dbReference>
<keyword evidence="3" id="KW-1185">Reference proteome</keyword>
<keyword evidence="1" id="KW-1133">Transmembrane helix</keyword>
<sequence>LCCFGALHMLNKIPHVDDDDEEQLQSQSLSCKPLFVLDLTSVQLLYIKWTLVLTIFYNFVVMLLIRAQYLTHFDINLVTSNAMLLIGAALCLAIFVDTGLLHERLPFVESWCNQFIVGFMYLIAIEVCISVVFFLIHSCQ</sequence>
<feature type="transmembrane region" description="Helical" evidence="1">
    <location>
        <begin position="46"/>
        <end position="65"/>
    </location>
</feature>
<evidence type="ECO:0000313" key="2">
    <source>
        <dbReference type="EMBL" id="ALC49198.1"/>
    </source>
</evidence>
<feature type="transmembrane region" description="Helical" evidence="1">
    <location>
        <begin position="116"/>
        <end position="136"/>
    </location>
</feature>
<organism evidence="2 3">
    <name type="scientific">Drosophila busckii</name>
    <name type="common">Fruit fly</name>
    <dbReference type="NCBI Taxonomy" id="30019"/>
    <lineage>
        <taxon>Eukaryota</taxon>
        <taxon>Metazoa</taxon>
        <taxon>Ecdysozoa</taxon>
        <taxon>Arthropoda</taxon>
        <taxon>Hexapoda</taxon>
        <taxon>Insecta</taxon>
        <taxon>Pterygota</taxon>
        <taxon>Neoptera</taxon>
        <taxon>Endopterygota</taxon>
        <taxon>Diptera</taxon>
        <taxon>Brachycera</taxon>
        <taxon>Muscomorpha</taxon>
        <taxon>Ephydroidea</taxon>
        <taxon>Drosophilidae</taxon>
        <taxon>Drosophila</taxon>
    </lineage>
</organism>
<keyword evidence="1" id="KW-0472">Membrane</keyword>
<dbReference type="OMA" id="AFCAFIC"/>
<dbReference type="AlphaFoldDB" id="A0A0M5J3C9"/>
<feature type="non-terminal residue" evidence="2">
    <location>
        <position position="1"/>
    </location>
</feature>
<dbReference type="OrthoDB" id="7844049at2759"/>
<accession>A0A0M5J3C9</accession>
<name>A0A0M5J3C9_DROBS</name>
<evidence type="ECO:0000313" key="3">
    <source>
        <dbReference type="Proteomes" id="UP000494163"/>
    </source>
</evidence>
<protein>
    <submittedName>
        <fullName evidence="2">CG32712</fullName>
    </submittedName>
</protein>
<keyword evidence="1" id="KW-0812">Transmembrane</keyword>
<evidence type="ECO:0000256" key="1">
    <source>
        <dbReference type="SAM" id="Phobius"/>
    </source>
</evidence>
<feature type="non-terminal residue" evidence="2">
    <location>
        <position position="140"/>
    </location>
</feature>
<feature type="transmembrane region" description="Helical" evidence="1">
    <location>
        <begin position="77"/>
        <end position="96"/>
    </location>
</feature>